<feature type="compositionally biased region" description="Basic and acidic residues" evidence="1">
    <location>
        <begin position="1096"/>
        <end position="1108"/>
    </location>
</feature>
<evidence type="ECO:0000313" key="3">
    <source>
        <dbReference type="EMBL" id="CAE1329537.1"/>
    </source>
</evidence>
<feature type="compositionally biased region" description="Polar residues" evidence="1">
    <location>
        <begin position="892"/>
        <end position="922"/>
    </location>
</feature>
<dbReference type="CDD" id="cd00201">
    <property type="entry name" value="WW"/>
    <property type="match status" value="2"/>
</dbReference>
<feature type="region of interest" description="Disordered" evidence="1">
    <location>
        <begin position="152"/>
        <end position="291"/>
    </location>
</feature>
<feature type="compositionally biased region" description="Basic and acidic residues" evidence="1">
    <location>
        <begin position="636"/>
        <end position="653"/>
    </location>
</feature>
<dbReference type="Pfam" id="PF00397">
    <property type="entry name" value="WW"/>
    <property type="match status" value="1"/>
</dbReference>
<dbReference type="PANTHER" id="PTHR46697">
    <property type="entry name" value="FORMIN-BINDING PROTEIN 4"/>
    <property type="match status" value="1"/>
</dbReference>
<feature type="compositionally biased region" description="Polar residues" evidence="1">
    <location>
        <begin position="1032"/>
        <end position="1080"/>
    </location>
</feature>
<dbReference type="InterPro" id="IPR036020">
    <property type="entry name" value="WW_dom_sf"/>
</dbReference>
<feature type="compositionally biased region" description="Basic residues" evidence="1">
    <location>
        <begin position="355"/>
        <end position="366"/>
    </location>
</feature>
<dbReference type="Gene3D" id="2.20.70.10">
    <property type="match status" value="2"/>
</dbReference>
<evidence type="ECO:0000256" key="1">
    <source>
        <dbReference type="SAM" id="MobiDB-lite"/>
    </source>
</evidence>
<gene>
    <name evidence="3" type="ORF">SPHA_79003</name>
</gene>
<protein>
    <recommendedName>
        <fullName evidence="2">WW domain-containing protein</fullName>
    </recommendedName>
</protein>
<comment type="caution">
    <text evidence="3">The sequence shown here is derived from an EMBL/GenBank/DDBJ whole genome shotgun (WGS) entry which is preliminary data.</text>
</comment>
<feature type="compositionally biased region" description="Polar residues" evidence="1">
    <location>
        <begin position="241"/>
        <end position="250"/>
    </location>
</feature>
<feature type="compositionally biased region" description="Basic residues" evidence="1">
    <location>
        <begin position="618"/>
        <end position="635"/>
    </location>
</feature>
<feature type="compositionally biased region" description="Basic and acidic residues" evidence="1">
    <location>
        <begin position="81"/>
        <end position="104"/>
    </location>
</feature>
<feature type="compositionally biased region" description="Basic and acidic residues" evidence="1">
    <location>
        <begin position="567"/>
        <end position="581"/>
    </location>
</feature>
<accession>A0A812EWJ9</accession>
<dbReference type="SMART" id="SM00456">
    <property type="entry name" value="WW"/>
    <property type="match status" value="2"/>
</dbReference>
<feature type="region of interest" description="Disordered" evidence="1">
    <location>
        <begin position="1"/>
        <end position="20"/>
    </location>
</feature>
<feature type="compositionally biased region" description="Polar residues" evidence="1">
    <location>
        <begin position="985"/>
        <end position="1010"/>
    </location>
</feature>
<evidence type="ECO:0000313" key="4">
    <source>
        <dbReference type="Proteomes" id="UP000597762"/>
    </source>
</evidence>
<reference evidence="3" key="1">
    <citation type="submission" date="2021-01" db="EMBL/GenBank/DDBJ databases">
        <authorList>
            <person name="Li R."/>
            <person name="Bekaert M."/>
        </authorList>
    </citation>
    <scope>NUCLEOTIDE SEQUENCE</scope>
    <source>
        <strain evidence="3">Farmed</strain>
    </source>
</reference>
<feature type="region of interest" description="Disordered" evidence="1">
    <location>
        <begin position="352"/>
        <end position="430"/>
    </location>
</feature>
<dbReference type="InterPro" id="IPR001202">
    <property type="entry name" value="WW_dom"/>
</dbReference>
<feature type="compositionally biased region" description="Basic and acidic residues" evidence="1">
    <location>
        <begin position="843"/>
        <end position="862"/>
    </location>
</feature>
<feature type="compositionally biased region" description="Acidic residues" evidence="1">
    <location>
        <begin position="64"/>
        <end position="80"/>
    </location>
</feature>
<dbReference type="Proteomes" id="UP000597762">
    <property type="component" value="Unassembled WGS sequence"/>
</dbReference>
<dbReference type="InterPro" id="IPR053076">
    <property type="entry name" value="WW_domain_protein"/>
</dbReference>
<feature type="compositionally biased region" description="Pro residues" evidence="1">
    <location>
        <begin position="779"/>
        <end position="789"/>
    </location>
</feature>
<evidence type="ECO:0000259" key="2">
    <source>
        <dbReference type="PROSITE" id="PS50020"/>
    </source>
</evidence>
<proteinExistence type="predicted"/>
<feature type="region of interest" description="Disordered" evidence="1">
    <location>
        <begin position="58"/>
        <end position="104"/>
    </location>
</feature>
<organism evidence="3 4">
    <name type="scientific">Acanthosepion pharaonis</name>
    <name type="common">Pharaoh cuttlefish</name>
    <name type="synonym">Sepia pharaonis</name>
    <dbReference type="NCBI Taxonomy" id="158019"/>
    <lineage>
        <taxon>Eukaryota</taxon>
        <taxon>Metazoa</taxon>
        <taxon>Spiralia</taxon>
        <taxon>Lophotrochozoa</taxon>
        <taxon>Mollusca</taxon>
        <taxon>Cephalopoda</taxon>
        <taxon>Coleoidea</taxon>
        <taxon>Decapodiformes</taxon>
        <taxon>Sepiida</taxon>
        <taxon>Sepiina</taxon>
        <taxon>Sepiidae</taxon>
        <taxon>Acanthosepion</taxon>
    </lineage>
</organism>
<name>A0A812EWJ9_ACAPH</name>
<feature type="compositionally biased region" description="Basic and acidic residues" evidence="1">
    <location>
        <begin position="803"/>
        <end position="836"/>
    </location>
</feature>
<feature type="compositionally biased region" description="Basic and acidic residues" evidence="1">
    <location>
        <begin position="166"/>
        <end position="177"/>
    </location>
</feature>
<dbReference type="OrthoDB" id="2444812at2759"/>
<feature type="region of interest" description="Disordered" evidence="1">
    <location>
        <begin position="747"/>
        <end position="922"/>
    </location>
</feature>
<feature type="region of interest" description="Disordered" evidence="1">
    <location>
        <begin position="985"/>
        <end position="1114"/>
    </location>
</feature>
<dbReference type="EMBL" id="CAHIKZ030005555">
    <property type="protein sequence ID" value="CAE1329537.1"/>
    <property type="molecule type" value="Genomic_DNA"/>
</dbReference>
<feature type="domain" description="WW" evidence="2">
    <location>
        <begin position="722"/>
        <end position="756"/>
    </location>
</feature>
<sequence>MADKDTFSTMGRRGMPGRRRHVLQLDENTKTSYLTQTGCYRPDDMFVESKNSVKTGLSLVGEYSDSESDSEGEAEQTDPDVESKINGDTVVKSEESQLVKEKNDSLQAEMLELVGIKKETSADIFLREFQAYQKESVAPVYNREFIAFQKESKENIESSPISSLKDVQKENPTKSSEDASSVTKINKTSSSGLKTPDIDSQVASFLAEIDALGDEEEKEKVEESNEAGISDRGSCIDREQNVQSSMTLSDSKNKDPLNGNSATTSASRTAKEEVEENAVGVQPPPLPQEEKIVWPDEPTTEWQQCYDENTQHCYYWNINTNEVTWEIPAEFTQYLLLYREYEEKITKLMKEGKTKPKKKKMHKKSEKSKVKQNENESETSSKDSSVEPQVEYGPHLPSSSSNNNNNLKDTCSSPETAGPATVITDTSSPVDSTAAITVSTTTVNVDSTRESLTADLAMMELCKKKFKARISREEESGKSSVSLSVDSATKDNSLPTDFEEGLLDIDEVDRELELALERKKNELKCLEEEEKQSYESVKVRGKRKYHNDKVSDDSSADEVSTQKSSKRSRDQRSRDHKESSKHSKKVKHKKDETNGISSDDSSPLGTSSKKSRSSDQKKSHRSHQSKKESRPKKVKEHGDSKSRSCDDAEENKMRESALDLSQVVMDKMDFLEIDVSKQSKLEVLYVQLKTRISDWHAGGLSTKYFYAKLQEANQQLGQYEKSGAPAGWSVNWDRTCKRYFYTNNTTGHSQWEYPDQPSKEEENELPDNLESVTGSLPLPLLPPHPPPSSSPSSLEKTQEASVEADKEHQKVAKEYERRDKSSEKEKYSSSKSEGRKEKRSRKESKSSKSSRSKDSSKSKSRSESSSCSKLKDYGCEMSVYPGEPPPPGTEPNLQSSAPTVSSASIGETNSPQLDNKNPLKLTQTVEDDLEDVMKLAASLNKPVTARTSASGATDDIDDMEIDPEDEVATAAASLLPSADFKINSANTGSNGTTVSVQDTVGNHNTSSSAVISKPPHITRPAPSAESLPVSAVSESTLTYSGHMETTGSDAPSMSHLTISSLSELPNDSSNSPKLTDNNEAIETIKNPKEKKKKKDKVITKMAESEKKRLNNKSF</sequence>
<feature type="compositionally biased region" description="Polar residues" evidence="1">
    <location>
        <begin position="258"/>
        <end position="268"/>
    </location>
</feature>
<feature type="region of interest" description="Disordered" evidence="1">
    <location>
        <begin position="473"/>
        <end position="497"/>
    </location>
</feature>
<keyword evidence="4" id="KW-1185">Reference proteome</keyword>
<dbReference type="AlphaFoldDB" id="A0A812EWJ9"/>
<dbReference type="PROSITE" id="PS01159">
    <property type="entry name" value="WW_DOMAIN_1"/>
    <property type="match status" value="1"/>
</dbReference>
<feature type="domain" description="WW" evidence="2">
    <location>
        <begin position="302"/>
        <end position="330"/>
    </location>
</feature>
<feature type="compositionally biased region" description="Low complexity" evidence="1">
    <location>
        <begin position="478"/>
        <end position="487"/>
    </location>
</feature>
<feature type="compositionally biased region" description="Basic and acidic residues" evidence="1">
    <location>
        <begin position="367"/>
        <end position="385"/>
    </location>
</feature>
<dbReference type="PROSITE" id="PS50020">
    <property type="entry name" value="WW_DOMAIN_2"/>
    <property type="match status" value="2"/>
</dbReference>
<dbReference type="SUPFAM" id="SSF51045">
    <property type="entry name" value="WW domain"/>
    <property type="match status" value="2"/>
</dbReference>
<dbReference type="PANTHER" id="PTHR46697:SF1">
    <property type="entry name" value="FORMIN-BINDING PROTEIN 4"/>
    <property type="match status" value="1"/>
</dbReference>
<feature type="region of interest" description="Disordered" evidence="1">
    <location>
        <begin position="528"/>
        <end position="653"/>
    </location>
</feature>
<feature type="compositionally biased region" description="Polar residues" evidence="1">
    <location>
        <begin position="178"/>
        <end position="193"/>
    </location>
</feature>